<feature type="region of interest" description="Disordered" evidence="1">
    <location>
        <begin position="127"/>
        <end position="155"/>
    </location>
</feature>
<evidence type="ECO:0000256" key="1">
    <source>
        <dbReference type="SAM" id="MobiDB-lite"/>
    </source>
</evidence>
<reference evidence="2" key="2">
    <citation type="submission" date="2020-09" db="EMBL/GenBank/DDBJ databases">
        <authorList>
            <person name="Sun Q."/>
            <person name="Ohkuma M."/>
        </authorList>
    </citation>
    <scope>NUCLEOTIDE SEQUENCE</scope>
    <source>
        <strain evidence="2">JCM 5016</strain>
    </source>
</reference>
<evidence type="ECO:0000313" key="3">
    <source>
        <dbReference type="Proteomes" id="UP000623010"/>
    </source>
</evidence>
<gene>
    <name evidence="2" type="ORF">GCM10010389_17700</name>
</gene>
<evidence type="ECO:0000313" key="2">
    <source>
        <dbReference type="EMBL" id="GGZ80332.1"/>
    </source>
</evidence>
<dbReference type="AlphaFoldDB" id="A0A918QZR2"/>
<dbReference type="RefSeq" id="WP_190056767.1">
    <property type="nucleotide sequence ID" value="NZ_BMWH01000004.1"/>
</dbReference>
<dbReference type="EMBL" id="BMWH01000004">
    <property type="protein sequence ID" value="GGZ80332.1"/>
    <property type="molecule type" value="Genomic_DNA"/>
</dbReference>
<organism evidence="2 3">
    <name type="scientific">Streptomyces echinoruber</name>
    <dbReference type="NCBI Taxonomy" id="68898"/>
    <lineage>
        <taxon>Bacteria</taxon>
        <taxon>Bacillati</taxon>
        <taxon>Actinomycetota</taxon>
        <taxon>Actinomycetes</taxon>
        <taxon>Kitasatosporales</taxon>
        <taxon>Streptomycetaceae</taxon>
        <taxon>Streptomyces</taxon>
    </lineage>
</organism>
<sequence length="155" mass="17028">MRTEDVLAQIDRALTDCTVSPDAMRCRPAEEPPAAAPPRPVAVPTAGREFLVRRLVDRHGLTRAAALRAVLAAERGTSTEHAEAVQAEVRALAGEMMQRLRDAFRPLVASWAAAMQRLVDAAQHLQATASKGQPVRRRPDRPAWQSPYGPPLKRR</sequence>
<keyword evidence="3" id="KW-1185">Reference proteome</keyword>
<comment type="caution">
    <text evidence="2">The sequence shown here is derived from an EMBL/GenBank/DDBJ whole genome shotgun (WGS) entry which is preliminary data.</text>
</comment>
<reference evidence="2" key="1">
    <citation type="journal article" date="2014" name="Int. J. Syst. Evol. Microbiol.">
        <title>Complete genome sequence of Corynebacterium casei LMG S-19264T (=DSM 44701T), isolated from a smear-ripened cheese.</title>
        <authorList>
            <consortium name="US DOE Joint Genome Institute (JGI-PGF)"/>
            <person name="Walter F."/>
            <person name="Albersmeier A."/>
            <person name="Kalinowski J."/>
            <person name="Ruckert C."/>
        </authorList>
    </citation>
    <scope>NUCLEOTIDE SEQUENCE</scope>
    <source>
        <strain evidence="2">JCM 5016</strain>
    </source>
</reference>
<accession>A0A918QZR2</accession>
<proteinExistence type="predicted"/>
<protein>
    <submittedName>
        <fullName evidence="2">Uncharacterized protein</fullName>
    </submittedName>
</protein>
<name>A0A918QZR2_9ACTN</name>
<dbReference type="Proteomes" id="UP000623010">
    <property type="component" value="Unassembled WGS sequence"/>
</dbReference>